<proteinExistence type="predicted"/>
<evidence type="ECO:0000313" key="3">
    <source>
        <dbReference type="Proteomes" id="UP000299102"/>
    </source>
</evidence>
<evidence type="ECO:0000313" key="2">
    <source>
        <dbReference type="EMBL" id="GBP83680.1"/>
    </source>
</evidence>
<evidence type="ECO:0000256" key="1">
    <source>
        <dbReference type="SAM" id="MobiDB-lite"/>
    </source>
</evidence>
<reference evidence="2 3" key="1">
    <citation type="journal article" date="2019" name="Commun. Biol.">
        <title>The bagworm genome reveals a unique fibroin gene that provides high tensile strength.</title>
        <authorList>
            <person name="Kono N."/>
            <person name="Nakamura H."/>
            <person name="Ohtoshi R."/>
            <person name="Tomita M."/>
            <person name="Numata K."/>
            <person name="Arakawa K."/>
        </authorList>
    </citation>
    <scope>NUCLEOTIDE SEQUENCE [LARGE SCALE GENOMIC DNA]</scope>
</reference>
<organism evidence="2 3">
    <name type="scientific">Eumeta variegata</name>
    <name type="common">Bagworm moth</name>
    <name type="synonym">Eumeta japonica</name>
    <dbReference type="NCBI Taxonomy" id="151549"/>
    <lineage>
        <taxon>Eukaryota</taxon>
        <taxon>Metazoa</taxon>
        <taxon>Ecdysozoa</taxon>
        <taxon>Arthropoda</taxon>
        <taxon>Hexapoda</taxon>
        <taxon>Insecta</taxon>
        <taxon>Pterygota</taxon>
        <taxon>Neoptera</taxon>
        <taxon>Endopterygota</taxon>
        <taxon>Lepidoptera</taxon>
        <taxon>Glossata</taxon>
        <taxon>Ditrysia</taxon>
        <taxon>Tineoidea</taxon>
        <taxon>Psychidae</taxon>
        <taxon>Oiketicinae</taxon>
        <taxon>Eumeta</taxon>
    </lineage>
</organism>
<sequence>MSVACTKLSTQSTPPRNGCSIRIIVKRIFLMFSMSYLFSDTADVSLFHCFDFPDLKTSARCARTDDRVQSRSEERPEGKKGKRDHAPPRGPSLTPCRYLCSLFRMWGSFAVPSGGGRGRDGILKNNIQASCSCKSQENMSSSTKPGPADCNVITNGVRRAPSASPLPGLHQICFCISK</sequence>
<dbReference type="EMBL" id="BGZK01001632">
    <property type="protein sequence ID" value="GBP83680.1"/>
    <property type="molecule type" value="Genomic_DNA"/>
</dbReference>
<gene>
    <name evidence="2" type="ORF">EVAR_61074_1</name>
</gene>
<comment type="caution">
    <text evidence="2">The sequence shown here is derived from an EMBL/GenBank/DDBJ whole genome shotgun (WGS) entry which is preliminary data.</text>
</comment>
<dbReference type="Proteomes" id="UP000299102">
    <property type="component" value="Unassembled WGS sequence"/>
</dbReference>
<protein>
    <submittedName>
        <fullName evidence="2">Uncharacterized protein</fullName>
    </submittedName>
</protein>
<feature type="compositionally biased region" description="Basic and acidic residues" evidence="1">
    <location>
        <begin position="63"/>
        <end position="87"/>
    </location>
</feature>
<feature type="region of interest" description="Disordered" evidence="1">
    <location>
        <begin position="63"/>
        <end position="90"/>
    </location>
</feature>
<keyword evidence="3" id="KW-1185">Reference proteome</keyword>
<name>A0A4C1Z7M0_EUMVA</name>
<dbReference type="AlphaFoldDB" id="A0A4C1Z7M0"/>
<accession>A0A4C1Z7M0</accession>